<gene>
    <name evidence="1" type="ORF">N7468_009669</name>
</gene>
<accession>A0A9W9NI88</accession>
<dbReference type="RefSeq" id="XP_058327295.1">
    <property type="nucleotide sequence ID" value="XM_058478965.1"/>
</dbReference>
<reference evidence="1" key="1">
    <citation type="submission" date="2022-11" db="EMBL/GenBank/DDBJ databases">
        <authorList>
            <person name="Petersen C."/>
        </authorList>
    </citation>
    <scope>NUCLEOTIDE SEQUENCE</scope>
    <source>
        <strain evidence="1">IBT 19713</strain>
    </source>
</reference>
<evidence type="ECO:0000313" key="2">
    <source>
        <dbReference type="Proteomes" id="UP001150941"/>
    </source>
</evidence>
<sequence>MKLPFNKVPNFKALGSGRSSDDARISSHPAFVEMKSSRSKLTQVHWNQWGSADKQGAIAELEMAGELRLSTTGLYSDCETLKRQVLPAMVPA</sequence>
<dbReference type="GeneID" id="83206268"/>
<name>A0A9W9NI88_9EURO</name>
<dbReference type="Proteomes" id="UP001150941">
    <property type="component" value="Unassembled WGS sequence"/>
</dbReference>
<protein>
    <submittedName>
        <fullName evidence="1">Uncharacterized protein</fullName>
    </submittedName>
</protein>
<proteinExistence type="predicted"/>
<keyword evidence="2" id="KW-1185">Reference proteome</keyword>
<comment type="caution">
    <text evidence="1">The sequence shown here is derived from an EMBL/GenBank/DDBJ whole genome shotgun (WGS) entry which is preliminary data.</text>
</comment>
<evidence type="ECO:0000313" key="1">
    <source>
        <dbReference type="EMBL" id="KAJ5220465.1"/>
    </source>
</evidence>
<dbReference type="AlphaFoldDB" id="A0A9W9NI88"/>
<reference evidence="1" key="2">
    <citation type="journal article" date="2023" name="IMA Fungus">
        <title>Comparative genomic study of the Penicillium genus elucidates a diverse pangenome and 15 lateral gene transfer events.</title>
        <authorList>
            <person name="Petersen C."/>
            <person name="Sorensen T."/>
            <person name="Nielsen M.R."/>
            <person name="Sondergaard T.E."/>
            <person name="Sorensen J.L."/>
            <person name="Fitzpatrick D.A."/>
            <person name="Frisvad J.C."/>
            <person name="Nielsen K.L."/>
        </authorList>
    </citation>
    <scope>NUCLEOTIDE SEQUENCE</scope>
    <source>
        <strain evidence="1">IBT 19713</strain>
    </source>
</reference>
<organism evidence="1 2">
    <name type="scientific">Penicillium chermesinum</name>
    <dbReference type="NCBI Taxonomy" id="63820"/>
    <lineage>
        <taxon>Eukaryota</taxon>
        <taxon>Fungi</taxon>
        <taxon>Dikarya</taxon>
        <taxon>Ascomycota</taxon>
        <taxon>Pezizomycotina</taxon>
        <taxon>Eurotiomycetes</taxon>
        <taxon>Eurotiomycetidae</taxon>
        <taxon>Eurotiales</taxon>
        <taxon>Aspergillaceae</taxon>
        <taxon>Penicillium</taxon>
    </lineage>
</organism>
<dbReference type="EMBL" id="JAPQKS010000007">
    <property type="protein sequence ID" value="KAJ5220465.1"/>
    <property type="molecule type" value="Genomic_DNA"/>
</dbReference>